<evidence type="ECO:0000256" key="2">
    <source>
        <dbReference type="SAM" id="Phobius"/>
    </source>
</evidence>
<evidence type="ECO:0000256" key="1">
    <source>
        <dbReference type="SAM" id="MobiDB-lite"/>
    </source>
</evidence>
<feature type="transmembrane region" description="Helical" evidence="2">
    <location>
        <begin position="218"/>
        <end position="235"/>
    </location>
</feature>
<keyword evidence="2" id="KW-0812">Transmembrane</keyword>
<evidence type="ECO:0000313" key="4">
    <source>
        <dbReference type="EMBL" id="KAF5356566.1"/>
    </source>
</evidence>
<dbReference type="Proteomes" id="UP000559256">
    <property type="component" value="Unassembled WGS sequence"/>
</dbReference>
<feature type="compositionally biased region" description="Acidic residues" evidence="1">
    <location>
        <begin position="82"/>
        <end position="91"/>
    </location>
</feature>
<feature type="compositionally biased region" description="Polar residues" evidence="1">
    <location>
        <begin position="1"/>
        <end position="11"/>
    </location>
</feature>
<dbReference type="PANTHER" id="PTHR31303">
    <property type="entry name" value="CTP-DEPENDENT DIACYLGLYCEROL KINASE 1"/>
    <property type="match status" value="1"/>
</dbReference>
<dbReference type="Pfam" id="PF20255">
    <property type="entry name" value="DUF6606"/>
    <property type="match status" value="2"/>
</dbReference>
<dbReference type="PANTHER" id="PTHR31303:SF1">
    <property type="entry name" value="CTP-DEPENDENT DIACYLGLYCEROL KINASE 1"/>
    <property type="match status" value="1"/>
</dbReference>
<feature type="region of interest" description="Disordered" evidence="1">
    <location>
        <begin position="81"/>
        <end position="102"/>
    </location>
</feature>
<protein>
    <recommendedName>
        <fullName evidence="3">DUF6606 domain-containing protein</fullName>
    </recommendedName>
</protein>
<dbReference type="InterPro" id="IPR037997">
    <property type="entry name" value="Dgk1-like"/>
</dbReference>
<accession>A0A8H5G1H9</accession>
<name>A0A8H5G1H9_9AGAR</name>
<feature type="region of interest" description="Disordered" evidence="1">
    <location>
        <begin position="363"/>
        <end position="386"/>
    </location>
</feature>
<dbReference type="OrthoDB" id="5673at2759"/>
<dbReference type="EMBL" id="JAACJM010000054">
    <property type="protein sequence ID" value="KAF5356566.1"/>
    <property type="molecule type" value="Genomic_DNA"/>
</dbReference>
<comment type="caution">
    <text evidence="4">The sequence shown here is derived from an EMBL/GenBank/DDBJ whole genome shotgun (WGS) entry which is preliminary data.</text>
</comment>
<keyword evidence="2" id="KW-0472">Membrane</keyword>
<feature type="compositionally biased region" description="Polar residues" evidence="1">
    <location>
        <begin position="118"/>
        <end position="134"/>
    </location>
</feature>
<dbReference type="GO" id="GO:0006654">
    <property type="term" value="P:phosphatidic acid biosynthetic process"/>
    <property type="evidence" value="ECO:0007669"/>
    <property type="project" value="TreeGrafter"/>
</dbReference>
<feature type="compositionally biased region" description="Polar residues" evidence="1">
    <location>
        <begin position="20"/>
        <end position="37"/>
    </location>
</feature>
<gene>
    <name evidence="4" type="ORF">D9758_008212</name>
</gene>
<dbReference type="GO" id="GO:0004143">
    <property type="term" value="F:ATP-dependent diacylglycerol kinase activity"/>
    <property type="evidence" value="ECO:0007669"/>
    <property type="project" value="InterPro"/>
</dbReference>
<sequence>MSTPIASQHSAISHDRRSTRSLTPKSSNEPTRSTSATKGRKRSASPRVAFTSPKLSPEPSGVQNITRKVIRRLEGFGHMDVLEVDENDTDSNEEKERAETDEMGEVVESLLNGHANAGQVTKSPSSSNAIQPSKNAPEKKKIDWEIPRKVLHSSIGFFTIYLYLSQGSPRNVVIVLWSSLCIIVPADILRLRSPRFERFYESVLGFLMRESEKHTTNGVIWYILGVNFALTFLPLDIATVAILILSWADTAASTIGRAWGSLTPRLPSRLPILRLPLAPRKSLAGFLAATATGAAVAAGFWGWMAPMREEASDVSWRWSGLTIGGVESGFGGWAGLSMIALFSGMVSGVAEALAQNALEERKPMQLSTDSDEATRHRHNSMRNSSIRPRERVCDPVAFLSFTTCANTRDIVTDNIRTFTSNFTSSQEHKQWKSLKSTLRSFVWTQRADIANKADFMSAFDFMEPGDTVALFIRAQNPGIVFHVIERLKDPANPTSGPKEIKVIFEAFELSPPASAVKEPFEDNRFIEELANFLAEMNNESLVEGDRRDRDRGRKTTLDIGDNEETIDPTYITSLLTGIFRGCSGRSANVKRITKRIGDDSVGKGGKNNKPWRRSSAWLLLRVTLQKTLMRNGLEDYYRRWRTHASRRSHPEALDV</sequence>
<feature type="region of interest" description="Disordered" evidence="1">
    <location>
        <begin position="1"/>
        <end position="63"/>
    </location>
</feature>
<feature type="domain" description="DUF6606" evidence="3">
    <location>
        <begin position="518"/>
        <end position="636"/>
    </location>
</feature>
<reference evidence="4 5" key="1">
    <citation type="journal article" date="2020" name="ISME J.">
        <title>Uncovering the hidden diversity of litter-decomposition mechanisms in mushroom-forming fungi.</title>
        <authorList>
            <person name="Floudas D."/>
            <person name="Bentzer J."/>
            <person name="Ahren D."/>
            <person name="Johansson T."/>
            <person name="Persson P."/>
            <person name="Tunlid A."/>
        </authorList>
    </citation>
    <scope>NUCLEOTIDE SEQUENCE [LARGE SCALE GENOMIC DNA]</scope>
    <source>
        <strain evidence="4 5">CBS 291.85</strain>
    </source>
</reference>
<dbReference type="InterPro" id="IPR046541">
    <property type="entry name" value="DUF6606"/>
</dbReference>
<evidence type="ECO:0000259" key="3">
    <source>
        <dbReference type="Pfam" id="PF20255"/>
    </source>
</evidence>
<feature type="domain" description="DUF6606" evidence="3">
    <location>
        <begin position="410"/>
        <end position="516"/>
    </location>
</feature>
<dbReference type="AlphaFoldDB" id="A0A8H5G1H9"/>
<proteinExistence type="predicted"/>
<feature type="transmembrane region" description="Helical" evidence="2">
    <location>
        <begin position="283"/>
        <end position="304"/>
    </location>
</feature>
<organism evidence="4 5">
    <name type="scientific">Tetrapyrgos nigripes</name>
    <dbReference type="NCBI Taxonomy" id="182062"/>
    <lineage>
        <taxon>Eukaryota</taxon>
        <taxon>Fungi</taxon>
        <taxon>Dikarya</taxon>
        <taxon>Basidiomycota</taxon>
        <taxon>Agaricomycotina</taxon>
        <taxon>Agaricomycetes</taxon>
        <taxon>Agaricomycetidae</taxon>
        <taxon>Agaricales</taxon>
        <taxon>Marasmiineae</taxon>
        <taxon>Marasmiaceae</taxon>
        <taxon>Tetrapyrgos</taxon>
    </lineage>
</organism>
<feature type="region of interest" description="Disordered" evidence="1">
    <location>
        <begin position="116"/>
        <end position="136"/>
    </location>
</feature>
<keyword evidence="2" id="KW-1133">Transmembrane helix</keyword>
<keyword evidence="5" id="KW-1185">Reference proteome</keyword>
<dbReference type="GO" id="GO:0005789">
    <property type="term" value="C:endoplasmic reticulum membrane"/>
    <property type="evidence" value="ECO:0007669"/>
    <property type="project" value="TreeGrafter"/>
</dbReference>
<evidence type="ECO:0000313" key="5">
    <source>
        <dbReference type="Proteomes" id="UP000559256"/>
    </source>
</evidence>